<proteinExistence type="predicted"/>
<dbReference type="RefSeq" id="WP_052219087.1">
    <property type="nucleotide sequence ID" value="NZ_LGTE01000037.1"/>
</dbReference>
<evidence type="ECO:0000313" key="1">
    <source>
        <dbReference type="EMBL" id="KNZ68291.1"/>
    </source>
</evidence>
<name>A0A0L6VYK0_9FIRM</name>
<protein>
    <submittedName>
        <fullName evidence="1">Uncharacterized protein</fullName>
    </submittedName>
</protein>
<organism evidence="1 2">
    <name type="scientific">Thermincola ferriacetica</name>
    <dbReference type="NCBI Taxonomy" id="281456"/>
    <lineage>
        <taxon>Bacteria</taxon>
        <taxon>Bacillati</taxon>
        <taxon>Bacillota</taxon>
        <taxon>Clostridia</taxon>
        <taxon>Eubacteriales</taxon>
        <taxon>Thermincolaceae</taxon>
        <taxon>Thermincola</taxon>
    </lineage>
</organism>
<dbReference type="Proteomes" id="UP000037175">
    <property type="component" value="Unassembled WGS sequence"/>
</dbReference>
<reference evidence="2" key="1">
    <citation type="submission" date="2015-07" db="EMBL/GenBank/DDBJ databases">
        <title>Complete Genome of Thermincola ferriacetica strain Z-0001T.</title>
        <authorList>
            <person name="Lusk B."/>
            <person name="Badalamenti J.P."/>
            <person name="Parameswaran P."/>
            <person name="Bond D.R."/>
            <person name="Torres C.I."/>
        </authorList>
    </citation>
    <scope>NUCLEOTIDE SEQUENCE [LARGE SCALE GENOMIC DNA]</scope>
    <source>
        <strain evidence="2">Z-0001</strain>
    </source>
</reference>
<gene>
    <name evidence="1" type="ORF">Tfer_3158</name>
</gene>
<comment type="caution">
    <text evidence="1">The sequence shown here is derived from an EMBL/GenBank/DDBJ whole genome shotgun (WGS) entry which is preliminary data.</text>
</comment>
<sequence>MKVDKEKIKEAIEKSGYLVEQKVINEFEKAGFFAGANYAFEDQDEHRSREVDFIATKYTDFTFGKTGFYFFAYGEVKKKSDPLVFFERQPQGQEFLEYHIPITATQMFFTNIDVGLDIQKLLNFKEIHHQIQHGLISTQFCVVDQAKRKAEHKNLYESLFVPLLKCVDSEIHDIGKNWVFDPMRPSYFLGIFLPLLVISGPLLSYNVHNDELTEKDYIIYRRHYSSGTVTRTLLIDIVSMKYLEQYLSDKLTKTYQAFEETMAKNIDIIFDYCLKDRAILDLKVKEMLAKQGYKP</sequence>
<keyword evidence="2" id="KW-1185">Reference proteome</keyword>
<dbReference type="EMBL" id="LGTE01000037">
    <property type="protein sequence ID" value="KNZ68291.1"/>
    <property type="molecule type" value="Genomic_DNA"/>
</dbReference>
<dbReference type="AlphaFoldDB" id="A0A0L6VYK0"/>
<accession>A0A0L6VYK0</accession>
<evidence type="ECO:0000313" key="2">
    <source>
        <dbReference type="Proteomes" id="UP000037175"/>
    </source>
</evidence>